<dbReference type="RefSeq" id="WP_106838674.1">
    <property type="nucleotide sequence ID" value="NZ_JARMEZ010000018.1"/>
</dbReference>
<sequence>MALPIVIIHRGDDEYLTYSLQQAKRSNPHSPVFLIGNGGNRRYATNGIVHEMIDDYMYAAVEMTRVYKHIHFMPYEYNRFCFQRWFILLAFMKKHQIPKCCYIDTDVMLFTDVNHPRFDNFMMEFVWTNFVDSQNLEQFCEFMTSQFANPIAFAKVIHYTMRRKDHVRFNQPLITDMVLALLFLEQLKNYQITNGLFHDGFIDGNIQQSASVENLYGFKKIYSINGALCCKDKATSLYLPLFSLHFQGYTKHHMKFFTAPYLPQTGSYIFDYMSNRWIRFL</sequence>
<proteinExistence type="predicted"/>
<dbReference type="OrthoDB" id="7299295at2"/>
<reference evidence="1 2" key="1">
    <citation type="submission" date="2018-03" db="EMBL/GenBank/DDBJ databases">
        <title>Brevisbacillus phylogenomics.</title>
        <authorList>
            <person name="Dunlap C."/>
        </authorList>
    </citation>
    <scope>NUCLEOTIDE SEQUENCE [LARGE SCALE GENOMIC DNA]</scope>
    <source>
        <strain evidence="1 2">NRRL NRS-1210</strain>
    </source>
</reference>
<comment type="caution">
    <text evidence="1">The sequence shown here is derived from an EMBL/GenBank/DDBJ whole genome shotgun (WGS) entry which is preliminary data.</text>
</comment>
<name>A0A2P7VCK4_9BACL</name>
<evidence type="ECO:0000313" key="1">
    <source>
        <dbReference type="EMBL" id="PSJ96910.1"/>
    </source>
</evidence>
<evidence type="ECO:0000313" key="2">
    <source>
        <dbReference type="Proteomes" id="UP000240419"/>
    </source>
</evidence>
<keyword evidence="2" id="KW-1185">Reference proteome</keyword>
<dbReference type="AlphaFoldDB" id="A0A2P7VCK4"/>
<organism evidence="1 2">
    <name type="scientific">Brevibacillus fortis</name>
    <dbReference type="NCBI Taxonomy" id="2126352"/>
    <lineage>
        <taxon>Bacteria</taxon>
        <taxon>Bacillati</taxon>
        <taxon>Bacillota</taxon>
        <taxon>Bacilli</taxon>
        <taxon>Bacillales</taxon>
        <taxon>Paenibacillaceae</taxon>
        <taxon>Brevibacillus</taxon>
    </lineage>
</organism>
<dbReference type="EMBL" id="PXZM01000013">
    <property type="protein sequence ID" value="PSJ96910.1"/>
    <property type="molecule type" value="Genomic_DNA"/>
</dbReference>
<gene>
    <name evidence="1" type="ORF">C7R93_10030</name>
</gene>
<accession>A0A2P7VCK4</accession>
<protein>
    <submittedName>
        <fullName evidence="1">Uncharacterized protein</fullName>
    </submittedName>
</protein>
<dbReference type="Proteomes" id="UP000240419">
    <property type="component" value="Unassembled WGS sequence"/>
</dbReference>